<feature type="compositionally biased region" description="Polar residues" evidence="1">
    <location>
        <begin position="454"/>
        <end position="476"/>
    </location>
</feature>
<feature type="compositionally biased region" description="Pro residues" evidence="1">
    <location>
        <begin position="152"/>
        <end position="161"/>
    </location>
</feature>
<feature type="compositionally biased region" description="Gly residues" evidence="1">
    <location>
        <begin position="327"/>
        <end position="336"/>
    </location>
</feature>
<name>A0A835ZAD3_9STRA</name>
<gene>
    <name evidence="3" type="ORF">JKP88DRAFT_253841</name>
</gene>
<feature type="region of interest" description="Disordered" evidence="1">
    <location>
        <begin position="1406"/>
        <end position="1440"/>
    </location>
</feature>
<protein>
    <recommendedName>
        <fullName evidence="2">S phase cyclin A-associated protein in the endoplasmic reticulum N-terminal domain-containing protein</fullName>
    </recommendedName>
</protein>
<feature type="region of interest" description="Disordered" evidence="1">
    <location>
        <begin position="138"/>
        <end position="166"/>
    </location>
</feature>
<dbReference type="PANTHER" id="PTHR31434:SF2">
    <property type="entry name" value="S PHASE CYCLIN A-ASSOCIATED PROTEIN IN THE ENDOPLASMIC RETICULUM"/>
    <property type="match status" value="1"/>
</dbReference>
<feature type="compositionally biased region" description="Low complexity" evidence="1">
    <location>
        <begin position="275"/>
        <end position="326"/>
    </location>
</feature>
<feature type="region of interest" description="Disordered" evidence="1">
    <location>
        <begin position="597"/>
        <end position="620"/>
    </location>
</feature>
<organism evidence="3 4">
    <name type="scientific">Tribonema minus</name>
    <dbReference type="NCBI Taxonomy" id="303371"/>
    <lineage>
        <taxon>Eukaryota</taxon>
        <taxon>Sar</taxon>
        <taxon>Stramenopiles</taxon>
        <taxon>Ochrophyta</taxon>
        <taxon>PX clade</taxon>
        <taxon>Xanthophyceae</taxon>
        <taxon>Tribonematales</taxon>
        <taxon>Tribonemataceae</taxon>
        <taxon>Tribonema</taxon>
    </lineage>
</organism>
<evidence type="ECO:0000259" key="2">
    <source>
        <dbReference type="Pfam" id="PF16501"/>
    </source>
</evidence>
<keyword evidence="4" id="KW-1185">Reference proteome</keyword>
<feature type="compositionally biased region" description="Low complexity" evidence="1">
    <location>
        <begin position="43"/>
        <end position="60"/>
    </location>
</feature>
<feature type="compositionally biased region" description="Basic and acidic residues" evidence="1">
    <location>
        <begin position="645"/>
        <end position="664"/>
    </location>
</feature>
<feature type="compositionally biased region" description="Gly residues" evidence="1">
    <location>
        <begin position="1139"/>
        <end position="1148"/>
    </location>
</feature>
<feature type="region of interest" description="Disordered" evidence="1">
    <location>
        <begin position="1"/>
        <end position="94"/>
    </location>
</feature>
<evidence type="ECO:0000313" key="3">
    <source>
        <dbReference type="EMBL" id="KAG5187790.1"/>
    </source>
</evidence>
<feature type="region of interest" description="Disordered" evidence="1">
    <location>
        <begin position="1064"/>
        <end position="1157"/>
    </location>
</feature>
<feature type="compositionally biased region" description="Low complexity" evidence="1">
    <location>
        <begin position="1097"/>
        <end position="1118"/>
    </location>
</feature>
<feature type="region of interest" description="Disordered" evidence="1">
    <location>
        <begin position="642"/>
        <end position="698"/>
    </location>
</feature>
<accession>A0A835ZAD3</accession>
<dbReference type="Pfam" id="PF16501">
    <property type="entry name" value="SCAPER_N"/>
    <property type="match status" value="1"/>
</dbReference>
<evidence type="ECO:0000256" key="1">
    <source>
        <dbReference type="SAM" id="MobiDB-lite"/>
    </source>
</evidence>
<feature type="compositionally biased region" description="Low complexity" evidence="1">
    <location>
        <begin position="392"/>
        <end position="408"/>
    </location>
</feature>
<feature type="compositionally biased region" description="Low complexity" evidence="1">
    <location>
        <begin position="433"/>
        <end position="446"/>
    </location>
</feature>
<dbReference type="InterPro" id="IPR032446">
    <property type="entry name" value="SCAPER_N"/>
</dbReference>
<feature type="compositionally biased region" description="Gly residues" evidence="1">
    <location>
        <begin position="1119"/>
        <end position="1130"/>
    </location>
</feature>
<feature type="domain" description="S phase cyclin A-associated protein in the endoplasmic reticulum N-terminal" evidence="2">
    <location>
        <begin position="169"/>
        <end position="234"/>
    </location>
</feature>
<comment type="caution">
    <text evidence="3">The sequence shown here is derived from an EMBL/GenBank/DDBJ whole genome shotgun (WGS) entry which is preliminary data.</text>
</comment>
<feature type="compositionally biased region" description="Pro residues" evidence="1">
    <location>
        <begin position="1415"/>
        <end position="1431"/>
    </location>
</feature>
<dbReference type="EMBL" id="JAFCMP010000082">
    <property type="protein sequence ID" value="KAG5187790.1"/>
    <property type="molecule type" value="Genomic_DNA"/>
</dbReference>
<feature type="region of interest" description="Disordered" evidence="1">
    <location>
        <begin position="274"/>
        <end position="476"/>
    </location>
</feature>
<feature type="compositionally biased region" description="Basic and acidic residues" evidence="1">
    <location>
        <begin position="1"/>
        <end position="12"/>
    </location>
</feature>
<feature type="compositionally biased region" description="Polar residues" evidence="1">
    <location>
        <begin position="26"/>
        <end position="42"/>
    </location>
</feature>
<feature type="compositionally biased region" description="Low complexity" evidence="1">
    <location>
        <begin position="337"/>
        <end position="352"/>
    </location>
</feature>
<dbReference type="Proteomes" id="UP000664859">
    <property type="component" value="Unassembled WGS sequence"/>
</dbReference>
<dbReference type="PANTHER" id="PTHR31434">
    <property type="entry name" value="S PHASE CYCLIN A-ASSOCIATED PROTEIN IN THE ENDOPLASMIC RETICULUM"/>
    <property type="match status" value="1"/>
</dbReference>
<proteinExistence type="predicted"/>
<reference evidence="3" key="1">
    <citation type="submission" date="2021-02" db="EMBL/GenBank/DDBJ databases">
        <title>First Annotated Genome of the Yellow-green Alga Tribonema minus.</title>
        <authorList>
            <person name="Mahan K.M."/>
        </authorList>
    </citation>
    <scope>NUCLEOTIDE SEQUENCE</scope>
    <source>
        <strain evidence="3">UTEX B ZZ1240</strain>
    </source>
</reference>
<feature type="compositionally biased region" description="Gly residues" evidence="1">
    <location>
        <begin position="602"/>
        <end position="616"/>
    </location>
</feature>
<dbReference type="OrthoDB" id="71500at2759"/>
<feature type="compositionally biased region" description="Low complexity" evidence="1">
    <location>
        <begin position="1078"/>
        <end position="1090"/>
    </location>
</feature>
<sequence length="2098" mass="219608">MELETRLREEGSSARNLVSWRVPHSPTASKADTLDTSRYPDNQSSKRQQQQQHKSGCQRSPIKRSRGAAGRGRGDGEPLASKSPRSVREHPEQTDKALERVWGILFRNVSQGFTWMCGRDGKSFVTYAECHPYSDTPSLPLPTSVDDDAHSHPPPPSPPPHTRTRAPPRQAVDELYYFCEAQSSLERCGDAAELLASCHRDFAKLVARLQDQLTFERSPTKAAGVAWEVRTTTAAAPAPPPAPGDVSLLHAAMARMGVPRDSKWLRHPPHLVPDAAQQQQRRQQQQQQRQQAARPRSASASSAASAQPAAAAAAAATGRSHARSGSGSSGGGGGSSSGTASKAAMRGQQQPPRGTPPLGAQSSPASKAAALHLSPAVSRQRAAELQARRTRATATGADATASGSGSHAQQELGQSREPVQPPHKGTAVTDTEASPAAAAAPAAAAVAPPPGDGQATQPVTPRMQSPDSGALSTSVPATSVPAALQTPTVPVAAEVSDAPAMPAAPAWVDAEAQAEEEAWRELVTRGAAARGESPPCELQLLEEDPEQQLAGAAAVGNDATETDQQPVELIRQSAQQRLSSAPALALGGFGGLHGARGRAAEGTGGLGDAGGEGGRSGSHHELHRKLLSTVSSHLLSAVHVVCARSPERKRPSPAEAKQKHDQRQHAAQQNREQLASGLQEKARARSDHARRVKTRQDQRLAEAQEVIRRRMDDAGARREAHISSVVRKANDENCKVYEVSTAHRSVEVAIEVEYHNIFQSAASGARPTTRTARSTSVVRKANDENGKVYEVSATHRSVEVDVGVAYHHHLPVSSVVRKANNENCKVYKVLFMNKLTVEDLKITLQMRLHEVERRIMGGRMRRQHHLVGIAARQVVTLLLCLMMCEVERRIMGGRMRRQHHLIGIAARQRTRAREMALSMTERQSEMDKAAAERWQRLQDTQAAGAQVRKCPIRQRERCPSRRAFDARRQCPREYPAWIRRRRWGMLARLESVHRRREERMAEVQRRSETAERAQREAKDRRNAMLQERRVACFKHARARARQREAEKCCNAMLQEVIAKVAAKERRREESGGGGGGAAPAAGSSGGSSSARTRRAAGESSSSPAKRAASPAAAAAPPEGGDGGSGGGDAGSGAAAEGAEGAGGGGGPSKGAKKRARRARGHLRRCAGGAWDEAWAGKDAAAALRCEWQRSALVCCVDGTDAKAALISWSKGCASGDAGACMRKVVCVTSRRRSECAAGPCMCLGSYDVRLRTSKVCSNHETCFGRCLRRNRYSSPPRGVRTPHTAQHLYATRCRSRRASGAPLAARMRAAALIPGQCALLLLTHVDGFSATSLRARAAAVSPGQPSSPPLTHVGGLFCSHAQASATRRASAWSARRRSWRRAGRRRRCATCCARCRAAAAPLPDHDLMRSRSPTAAPPSAPCPPRILPPPRSAAAAASKRADAELHLARTSRVLEHLHALCVPPRATPDASSAAAAAAAAGGHRGGTATLALRCLVAALRLPANRHHALRACGGGAHLADRLAWALSQRCAAAAAAPSAAAAKAAKGGARAGGSAAGATAPSCLDELFGADAAQQLEPCAACLVLLLHHDAAASRGAAAAPAASAAAAVEAAAPAPAVVPHAAAGSGLDDGAAAAGAQTAAASGSSGSAAGATAAAAAPSHDDGGATAAAGNAAAVVAAQAALARYALARGAVAALCAALAALHARSAALAGDASGLATVARLMELLDAMATFAVQCNCWSRAPGLRLRATRRRNAPVLTAFDGNATASASGLDTCVLSHSICCAFAVWRRPQGTGAISDDALTGGPPPPQPPVPLEQAVVAGLKLPPMVTLLMALLMGSERGSATHAAAAAAADDGGGGSGTASSRGVLLVMLPTLHCISSLAQLNLGAVQDALASQAARTEFLALSDRLLAALAAATAADGGCSELEGACLRGLLVVLGQFALCCPRNQDMLLWGAPPTPLVRLCRLPYSTGALTVTVGAPRTRRLASTVIASQRQRSTPVHTLHNTGNRCARLPLVPRSYFSEEDKRRALLPTLVAAAFRHERARVVIGVEVSTRLLRDCVSAAISDAAPGAPARARLAPRFPPHLWNEAVEFFS</sequence>
<evidence type="ECO:0000313" key="4">
    <source>
        <dbReference type="Proteomes" id="UP000664859"/>
    </source>
</evidence>
<feature type="compositionally biased region" description="Basic and acidic residues" evidence="1">
    <location>
        <begin position="680"/>
        <end position="698"/>
    </location>
</feature>
<feature type="region of interest" description="Disordered" evidence="1">
    <location>
        <begin position="994"/>
        <end position="1022"/>
    </location>
</feature>